<dbReference type="InterPro" id="IPR048666">
    <property type="entry name" value="RedAm-like_C"/>
</dbReference>
<evidence type="ECO:0000256" key="1">
    <source>
        <dbReference type="ARBA" id="ARBA00009080"/>
    </source>
</evidence>
<evidence type="ECO:0000259" key="5">
    <source>
        <dbReference type="Pfam" id="PF21761"/>
    </source>
</evidence>
<dbReference type="InterPro" id="IPR036291">
    <property type="entry name" value="NAD(P)-bd_dom_sf"/>
</dbReference>
<dbReference type="Proteomes" id="UP000243799">
    <property type="component" value="Unassembled WGS sequence"/>
</dbReference>
<protein>
    <submittedName>
        <fullName evidence="6">3-hydroxyisobutyrate dehydrogenase</fullName>
    </submittedName>
</protein>
<dbReference type="PANTHER" id="PTHR43580:SF2">
    <property type="entry name" value="CYTOKINE-LIKE NUCLEAR FACTOR N-PAC"/>
    <property type="match status" value="1"/>
</dbReference>
<evidence type="ECO:0000313" key="6">
    <source>
        <dbReference type="EMBL" id="SFB56231.1"/>
    </source>
</evidence>
<dbReference type="PIRSF" id="PIRSF000103">
    <property type="entry name" value="HIBADH"/>
    <property type="match status" value="1"/>
</dbReference>
<evidence type="ECO:0000313" key="7">
    <source>
        <dbReference type="Proteomes" id="UP000243799"/>
    </source>
</evidence>
<feature type="signal peptide" evidence="3">
    <location>
        <begin position="1"/>
        <end position="24"/>
    </location>
</feature>
<dbReference type="InterPro" id="IPR015815">
    <property type="entry name" value="HIBADH-related"/>
</dbReference>
<evidence type="ECO:0000256" key="2">
    <source>
        <dbReference type="ARBA" id="ARBA00023002"/>
    </source>
</evidence>
<dbReference type="Gene3D" id="1.10.1040.10">
    <property type="entry name" value="N-(1-d-carboxylethyl)-l-norvaline Dehydrogenase, domain 2"/>
    <property type="match status" value="1"/>
</dbReference>
<dbReference type="GO" id="GO:0050661">
    <property type="term" value="F:NADP binding"/>
    <property type="evidence" value="ECO:0007669"/>
    <property type="project" value="InterPro"/>
</dbReference>
<sequence length="293" mass="30729">MSQTSTDRAAVSVLGLGAMGSALAEALLAAGHPTTVWNRSPAKADPLVAMGAVRAATAAEAISVNRLVVVCLLDYRSVHEVLDDVAGKLAGKTLVNLTNGTPGQAEEFARWAAEHGADYLDGGIMAVPPMIATPDAFLLYSGSSGAFDEYRETLDALGESVFLGTEPGQAALHDLSLLSGMYGMIAGILHSFALIGADRAETFAPLLRRWLTTMTAYVDGAAAQITEGDYTLGVVSNLAMQAEGYVNILRVAEEENVTPVLLAPLGPLMQRRVADGYGHEDITGLVELLTNQK</sequence>
<dbReference type="SUPFAM" id="SSF51735">
    <property type="entry name" value="NAD(P)-binding Rossmann-fold domains"/>
    <property type="match status" value="1"/>
</dbReference>
<dbReference type="Pfam" id="PF21761">
    <property type="entry name" value="RedAm-like_C"/>
    <property type="match status" value="1"/>
</dbReference>
<dbReference type="AlphaFoldDB" id="A0A1I1C0X4"/>
<proteinExistence type="inferred from homology"/>
<dbReference type="RefSeq" id="WP_091676764.1">
    <property type="nucleotide sequence ID" value="NZ_FOKG01000019.1"/>
</dbReference>
<name>A0A1I1C0X4_9PSEU</name>
<dbReference type="Gene3D" id="3.40.50.720">
    <property type="entry name" value="NAD(P)-binding Rossmann-like Domain"/>
    <property type="match status" value="1"/>
</dbReference>
<accession>A0A1I1C0X4</accession>
<keyword evidence="3" id="KW-0732">Signal</keyword>
<gene>
    <name evidence="6" type="ORF">SAMN05216266_119114</name>
</gene>
<dbReference type="EMBL" id="FOKG01000019">
    <property type="protein sequence ID" value="SFB56231.1"/>
    <property type="molecule type" value="Genomic_DNA"/>
</dbReference>
<keyword evidence="2" id="KW-0560">Oxidoreductase</keyword>
<keyword evidence="7" id="KW-1185">Reference proteome</keyword>
<dbReference type="InterPro" id="IPR013328">
    <property type="entry name" value="6PGD_dom2"/>
</dbReference>
<dbReference type="OrthoDB" id="9135493at2"/>
<reference evidence="7" key="1">
    <citation type="submission" date="2016-10" db="EMBL/GenBank/DDBJ databases">
        <authorList>
            <person name="Varghese N."/>
            <person name="Submissions S."/>
        </authorList>
    </citation>
    <scope>NUCLEOTIDE SEQUENCE [LARGE SCALE GENOMIC DNA]</scope>
    <source>
        <strain evidence="7">CGMCC 4.3568</strain>
    </source>
</reference>
<dbReference type="STRING" id="490629.SAMN05216266_119114"/>
<feature type="domain" description="6-phosphogluconate dehydrogenase NADP-binding" evidence="4">
    <location>
        <begin position="11"/>
        <end position="163"/>
    </location>
</feature>
<dbReference type="InterPro" id="IPR006115">
    <property type="entry name" value="6PGDH_NADP-bd"/>
</dbReference>
<dbReference type="PANTHER" id="PTHR43580">
    <property type="entry name" value="OXIDOREDUCTASE GLYR1-RELATED"/>
    <property type="match status" value="1"/>
</dbReference>
<feature type="chain" id="PRO_5039339110" evidence="3">
    <location>
        <begin position="25"/>
        <end position="293"/>
    </location>
</feature>
<dbReference type="Pfam" id="PF03446">
    <property type="entry name" value="NAD_binding_2"/>
    <property type="match status" value="1"/>
</dbReference>
<feature type="domain" description="NADPH-dependent reductive aminase-like C-terminal" evidence="5">
    <location>
        <begin position="166"/>
        <end position="290"/>
    </location>
</feature>
<evidence type="ECO:0000256" key="3">
    <source>
        <dbReference type="SAM" id="SignalP"/>
    </source>
</evidence>
<organism evidence="6 7">
    <name type="scientific">Amycolatopsis marina</name>
    <dbReference type="NCBI Taxonomy" id="490629"/>
    <lineage>
        <taxon>Bacteria</taxon>
        <taxon>Bacillati</taxon>
        <taxon>Actinomycetota</taxon>
        <taxon>Actinomycetes</taxon>
        <taxon>Pseudonocardiales</taxon>
        <taxon>Pseudonocardiaceae</taxon>
        <taxon>Amycolatopsis</taxon>
    </lineage>
</organism>
<dbReference type="InterPro" id="IPR051265">
    <property type="entry name" value="HIBADH-related_NP60_sf"/>
</dbReference>
<comment type="similarity">
    <text evidence="1">Belongs to the HIBADH-related family.</text>
</comment>
<evidence type="ECO:0000259" key="4">
    <source>
        <dbReference type="Pfam" id="PF03446"/>
    </source>
</evidence>
<dbReference type="GO" id="GO:0016491">
    <property type="term" value="F:oxidoreductase activity"/>
    <property type="evidence" value="ECO:0007669"/>
    <property type="project" value="UniProtKB-KW"/>
</dbReference>